<keyword evidence="12" id="KW-0862">Zinc</keyword>
<dbReference type="CDD" id="cd22582">
    <property type="entry name" value="BRcat_RBR_unk"/>
    <property type="match status" value="1"/>
</dbReference>
<comment type="similarity">
    <text evidence="5">Belongs to the RBR family. Ariadne subfamily.</text>
</comment>
<evidence type="ECO:0000256" key="12">
    <source>
        <dbReference type="ARBA" id="ARBA00022833"/>
    </source>
</evidence>
<evidence type="ECO:0000256" key="1">
    <source>
        <dbReference type="ARBA" id="ARBA00001798"/>
    </source>
</evidence>
<feature type="domain" description="RING-type" evidence="14">
    <location>
        <begin position="264"/>
        <end position="309"/>
    </location>
</feature>
<dbReference type="GO" id="GO:0016567">
    <property type="term" value="P:protein ubiquitination"/>
    <property type="evidence" value="ECO:0007669"/>
    <property type="project" value="InterPro"/>
</dbReference>
<sequence length="458" mass="52479">MEESASSSSSVTMVSTPEHHDLTKKIFPKRCNEEPRLKEFIFSEASICGVENHVTKQDHSDMLLRILTRKQKRIGLMQCGICMDVKRGDEMFRNRNCCHYFCVGCIGGYVAEKIEENILLVKCPEAQCKGVLEAELFETIIPKEVFDRWDNGPSENVELGLQMFYCPFKECSANFIDDPFAVTSQCPRCRRLFCAKCKVLWHEGLDCTEFLSLKKERRRMDDLLALDEADSHISSWGMEGASSASSSITLVSAADEDDHILFFCGICMDAKTTGEMFETPNCYHAFCEDCVGRYVFAKVVENISEVKCPDPECSQVIESRHCRSVLTKEVFDRWEDNIRENLEFESQLYCPFKDCSAMLITDEEDVVSVSECPYCKRQFCARCKVPWHAGVDCIEFQGQDIHFEKLATKKSWKRCPKCSFYVESVGGCSRIRCRCGDEFCYSCGLKWDSSKHYTCQPR</sequence>
<dbReference type="InterPro" id="IPR001841">
    <property type="entry name" value="Znf_RING"/>
</dbReference>
<evidence type="ECO:0000259" key="15">
    <source>
        <dbReference type="PROSITE" id="PS51873"/>
    </source>
</evidence>
<evidence type="ECO:0000256" key="5">
    <source>
        <dbReference type="ARBA" id="ARBA00005884"/>
    </source>
</evidence>
<dbReference type="Proteomes" id="UP001189624">
    <property type="component" value="Chromosome 4"/>
</dbReference>
<comment type="function">
    <text evidence="3">Might act as an E3 ubiquitin-protein ligase, or as part of E3 complex, which accepts ubiquitin from specific E2 ubiquitin-conjugating enzymes and then transfers it to substrates.</text>
</comment>
<evidence type="ECO:0000256" key="7">
    <source>
        <dbReference type="ARBA" id="ARBA00022679"/>
    </source>
</evidence>
<dbReference type="InterPro" id="IPR031127">
    <property type="entry name" value="E3_UB_ligase_RBR"/>
</dbReference>
<evidence type="ECO:0000256" key="10">
    <source>
        <dbReference type="ARBA" id="ARBA00022771"/>
    </source>
</evidence>
<dbReference type="EC" id="2.3.2.31" evidence="6"/>
<dbReference type="SMART" id="SM00184">
    <property type="entry name" value="RING"/>
    <property type="match status" value="2"/>
</dbReference>
<comment type="cofactor">
    <cofactor evidence="2">
        <name>Zn(2+)</name>
        <dbReference type="ChEBI" id="CHEBI:29105"/>
    </cofactor>
</comment>
<dbReference type="PANTHER" id="PTHR11685">
    <property type="entry name" value="RBR FAMILY RING FINGER AND IBR DOMAIN-CONTAINING"/>
    <property type="match status" value="1"/>
</dbReference>
<dbReference type="PROSITE" id="PS50089">
    <property type="entry name" value="ZF_RING_2"/>
    <property type="match status" value="2"/>
</dbReference>
<dbReference type="InterPro" id="IPR044066">
    <property type="entry name" value="TRIAD_supradom"/>
</dbReference>
<evidence type="ECO:0000313" key="17">
    <source>
        <dbReference type="Proteomes" id="UP001189624"/>
    </source>
</evidence>
<dbReference type="EMBL" id="OY731401">
    <property type="protein sequence ID" value="CAJ1950667.1"/>
    <property type="molecule type" value="Genomic_DNA"/>
</dbReference>
<dbReference type="GO" id="GO:0061630">
    <property type="term" value="F:ubiquitin protein ligase activity"/>
    <property type="evidence" value="ECO:0007669"/>
    <property type="project" value="UniProtKB-EC"/>
</dbReference>
<evidence type="ECO:0000256" key="3">
    <source>
        <dbReference type="ARBA" id="ARBA00003976"/>
    </source>
</evidence>
<keyword evidence="8" id="KW-0479">Metal-binding</keyword>
<evidence type="ECO:0000256" key="13">
    <source>
        <dbReference type="PROSITE-ProRule" id="PRU00175"/>
    </source>
</evidence>
<feature type="domain" description="RING-type" evidence="15">
    <location>
        <begin position="260"/>
        <end position="458"/>
    </location>
</feature>
<proteinExistence type="inferred from homology"/>
<dbReference type="InterPro" id="IPR013083">
    <property type="entry name" value="Znf_RING/FYVE/PHD"/>
</dbReference>
<comment type="pathway">
    <text evidence="4">Protein modification; protein ubiquitination.</text>
</comment>
<dbReference type="InterPro" id="IPR002867">
    <property type="entry name" value="IBR_dom"/>
</dbReference>
<comment type="catalytic activity">
    <reaction evidence="1">
        <text>[E2 ubiquitin-conjugating enzyme]-S-ubiquitinyl-L-cysteine + [acceptor protein]-L-lysine = [E2 ubiquitin-conjugating enzyme]-L-cysteine + [acceptor protein]-N(6)-ubiquitinyl-L-lysine.</text>
        <dbReference type="EC" id="2.3.2.31"/>
    </reaction>
</comment>
<keyword evidence="7" id="KW-0808">Transferase</keyword>
<dbReference type="FunFam" id="3.30.40.10:FF:000230">
    <property type="entry name" value="RBR-type E3 ubiquitin transferase"/>
    <property type="match status" value="2"/>
</dbReference>
<keyword evidence="9" id="KW-0677">Repeat</keyword>
<evidence type="ECO:0000256" key="4">
    <source>
        <dbReference type="ARBA" id="ARBA00004906"/>
    </source>
</evidence>
<evidence type="ECO:0000313" key="16">
    <source>
        <dbReference type="EMBL" id="CAJ1950667.1"/>
    </source>
</evidence>
<dbReference type="Gene3D" id="3.30.40.10">
    <property type="entry name" value="Zinc/RING finger domain, C3HC4 (zinc finger)"/>
    <property type="match status" value="2"/>
</dbReference>
<dbReference type="PROSITE" id="PS00518">
    <property type="entry name" value="ZF_RING_1"/>
    <property type="match status" value="2"/>
</dbReference>
<evidence type="ECO:0000259" key="14">
    <source>
        <dbReference type="PROSITE" id="PS50089"/>
    </source>
</evidence>
<dbReference type="GO" id="GO:0008270">
    <property type="term" value="F:zinc ion binding"/>
    <property type="evidence" value="ECO:0007669"/>
    <property type="project" value="UniProtKB-KW"/>
</dbReference>
<keyword evidence="17" id="KW-1185">Reference proteome</keyword>
<evidence type="ECO:0000256" key="8">
    <source>
        <dbReference type="ARBA" id="ARBA00022723"/>
    </source>
</evidence>
<dbReference type="PROSITE" id="PS51873">
    <property type="entry name" value="TRIAD"/>
    <property type="match status" value="2"/>
</dbReference>
<keyword evidence="11" id="KW-0833">Ubl conjugation pathway</keyword>
<protein>
    <recommendedName>
        <fullName evidence="6">RBR-type E3 ubiquitin transferase</fullName>
        <ecNumber evidence="6">2.3.2.31</ecNumber>
    </recommendedName>
</protein>
<gene>
    <name evidence="16" type="ORF">AYBTSS11_LOCUS14376</name>
</gene>
<dbReference type="AlphaFoldDB" id="A0AA86SBD5"/>
<dbReference type="SUPFAM" id="SSF57850">
    <property type="entry name" value="RING/U-box"/>
    <property type="match status" value="5"/>
</dbReference>
<dbReference type="Pfam" id="PF01485">
    <property type="entry name" value="IBR"/>
    <property type="match status" value="3"/>
</dbReference>
<feature type="domain" description="RING-type" evidence="14">
    <location>
        <begin position="79"/>
        <end position="124"/>
    </location>
</feature>
<dbReference type="SMART" id="SM00647">
    <property type="entry name" value="IBR"/>
    <property type="match status" value="3"/>
</dbReference>
<evidence type="ECO:0000256" key="2">
    <source>
        <dbReference type="ARBA" id="ARBA00001947"/>
    </source>
</evidence>
<accession>A0AA86SBD5</accession>
<name>A0AA86SBD5_9FABA</name>
<dbReference type="CDD" id="cd22584">
    <property type="entry name" value="Rcat_RBR_unk"/>
    <property type="match status" value="1"/>
</dbReference>
<keyword evidence="10 13" id="KW-0863">Zinc-finger</keyword>
<dbReference type="Gene3D" id="1.20.120.1750">
    <property type="match status" value="1"/>
</dbReference>
<dbReference type="InterPro" id="IPR017907">
    <property type="entry name" value="Znf_RING_CS"/>
</dbReference>
<dbReference type="Gramene" id="rna-AYBTSS11_LOCUS14376">
    <property type="protein sequence ID" value="CAJ1950667.1"/>
    <property type="gene ID" value="gene-AYBTSS11_LOCUS14376"/>
</dbReference>
<evidence type="ECO:0000256" key="6">
    <source>
        <dbReference type="ARBA" id="ARBA00012251"/>
    </source>
</evidence>
<evidence type="ECO:0000256" key="9">
    <source>
        <dbReference type="ARBA" id="ARBA00022737"/>
    </source>
</evidence>
<feature type="domain" description="RING-type" evidence="15">
    <location>
        <begin position="75"/>
        <end position="236"/>
    </location>
</feature>
<organism evidence="16 17">
    <name type="scientific">Sphenostylis stenocarpa</name>
    <dbReference type="NCBI Taxonomy" id="92480"/>
    <lineage>
        <taxon>Eukaryota</taxon>
        <taxon>Viridiplantae</taxon>
        <taxon>Streptophyta</taxon>
        <taxon>Embryophyta</taxon>
        <taxon>Tracheophyta</taxon>
        <taxon>Spermatophyta</taxon>
        <taxon>Magnoliopsida</taxon>
        <taxon>eudicotyledons</taxon>
        <taxon>Gunneridae</taxon>
        <taxon>Pentapetalae</taxon>
        <taxon>rosids</taxon>
        <taxon>fabids</taxon>
        <taxon>Fabales</taxon>
        <taxon>Fabaceae</taxon>
        <taxon>Papilionoideae</taxon>
        <taxon>50 kb inversion clade</taxon>
        <taxon>NPAAA clade</taxon>
        <taxon>indigoferoid/millettioid clade</taxon>
        <taxon>Phaseoleae</taxon>
        <taxon>Sphenostylis</taxon>
    </lineage>
</organism>
<evidence type="ECO:0000256" key="11">
    <source>
        <dbReference type="ARBA" id="ARBA00022786"/>
    </source>
</evidence>
<reference evidence="16" key="1">
    <citation type="submission" date="2023-10" db="EMBL/GenBank/DDBJ databases">
        <authorList>
            <person name="Domelevo Entfellner J.-B."/>
        </authorList>
    </citation>
    <scope>NUCLEOTIDE SEQUENCE</scope>
</reference>